<comment type="subcellular location">
    <subcellularLocation>
        <location evidence="2">Mitochondrion intermembrane space</location>
    </subcellularLocation>
    <subcellularLocation>
        <location evidence="1">Peroxisome matrix</location>
    </subcellularLocation>
</comment>
<dbReference type="GO" id="GO:0005758">
    <property type="term" value="C:mitochondrial intermembrane space"/>
    <property type="evidence" value="ECO:0007669"/>
    <property type="project" value="UniProtKB-SubCell"/>
</dbReference>
<keyword evidence="5" id="KW-0560">Oxidoreductase</keyword>
<dbReference type="Gene3D" id="1.10.287.2900">
    <property type="match status" value="1"/>
</dbReference>
<dbReference type="GO" id="GO:0005782">
    <property type="term" value="C:peroxisomal matrix"/>
    <property type="evidence" value="ECO:0007669"/>
    <property type="project" value="UniProtKB-SubCell"/>
</dbReference>
<keyword evidence="7" id="KW-0496">Mitochondrion</keyword>
<accession>A0A5H2Y9Z9</accession>
<evidence type="ECO:0000256" key="8">
    <source>
        <dbReference type="ARBA" id="ARBA00023140"/>
    </source>
</evidence>
<name>A0A5H2Y9Z9_PRUDU</name>
<dbReference type="PANTHER" id="PTHR21622">
    <property type="entry name" value="COILED-COIL-HELIX-COILED-COIL-HELIX DOMAIN CONTAINING 4"/>
    <property type="match status" value="1"/>
</dbReference>
<evidence type="ECO:0000256" key="3">
    <source>
        <dbReference type="ARBA" id="ARBA00022448"/>
    </source>
</evidence>
<dbReference type="InterPro" id="IPR039289">
    <property type="entry name" value="CHCHD4"/>
</dbReference>
<keyword evidence="10" id="KW-0676">Redox-active center</keyword>
<feature type="region of interest" description="Disordered" evidence="12">
    <location>
        <begin position="144"/>
        <end position="180"/>
    </location>
</feature>
<organism evidence="13">
    <name type="scientific">Prunus dulcis</name>
    <name type="common">Almond</name>
    <name type="synonym">Amygdalus dulcis</name>
    <dbReference type="NCBI Taxonomy" id="3755"/>
    <lineage>
        <taxon>Eukaryota</taxon>
        <taxon>Viridiplantae</taxon>
        <taxon>Streptophyta</taxon>
        <taxon>Embryophyta</taxon>
        <taxon>Tracheophyta</taxon>
        <taxon>Spermatophyta</taxon>
        <taxon>Magnoliopsida</taxon>
        <taxon>eudicotyledons</taxon>
        <taxon>Gunneridae</taxon>
        <taxon>Pentapetalae</taxon>
        <taxon>rosids</taxon>
        <taxon>fabids</taxon>
        <taxon>Rosales</taxon>
        <taxon>Rosaceae</taxon>
        <taxon>Amygdaloideae</taxon>
        <taxon>Amygdaleae</taxon>
        <taxon>Prunus</taxon>
    </lineage>
</organism>
<evidence type="ECO:0000256" key="12">
    <source>
        <dbReference type="SAM" id="MobiDB-lite"/>
    </source>
</evidence>
<evidence type="ECO:0000256" key="4">
    <source>
        <dbReference type="ARBA" id="ARBA00022927"/>
    </source>
</evidence>
<dbReference type="EMBL" id="AP021205">
    <property type="protein sequence ID" value="BBN69290.1"/>
    <property type="molecule type" value="Genomic_DNA"/>
</dbReference>
<protein>
    <recommendedName>
        <fullName evidence="11">Mitochondrial intermembrane space import and assembly protein 40 homolog</fullName>
    </recommendedName>
</protein>
<evidence type="ECO:0000256" key="5">
    <source>
        <dbReference type="ARBA" id="ARBA00023002"/>
    </source>
</evidence>
<dbReference type="GO" id="GO:0015035">
    <property type="term" value="F:protein-disulfide reductase activity"/>
    <property type="evidence" value="ECO:0007669"/>
    <property type="project" value="InterPro"/>
</dbReference>
<evidence type="ECO:0000313" key="13">
    <source>
        <dbReference type="EMBL" id="BBN69290.1"/>
    </source>
</evidence>
<dbReference type="PANTHER" id="PTHR21622:SF0">
    <property type="entry name" value="COILED-COIL-HELIX-COILED-COIL-HELIX DOMAIN CONTAINING 4"/>
    <property type="match status" value="1"/>
</dbReference>
<evidence type="ECO:0000256" key="1">
    <source>
        <dbReference type="ARBA" id="ARBA00004253"/>
    </source>
</evidence>
<evidence type="ECO:0000256" key="9">
    <source>
        <dbReference type="ARBA" id="ARBA00023157"/>
    </source>
</evidence>
<keyword evidence="6" id="KW-0811">Translocation</keyword>
<evidence type="ECO:0000256" key="6">
    <source>
        <dbReference type="ARBA" id="ARBA00023010"/>
    </source>
</evidence>
<dbReference type="AlphaFoldDB" id="A0A5H2Y9Z9"/>
<evidence type="ECO:0000256" key="2">
    <source>
        <dbReference type="ARBA" id="ARBA00004569"/>
    </source>
</evidence>
<proteinExistence type="predicted"/>
<evidence type="ECO:0000256" key="10">
    <source>
        <dbReference type="ARBA" id="ARBA00023284"/>
    </source>
</evidence>
<dbReference type="GO" id="GO:0045041">
    <property type="term" value="P:protein import into mitochondrial intermembrane space"/>
    <property type="evidence" value="ECO:0007669"/>
    <property type="project" value="InterPro"/>
</dbReference>
<sequence>MTLLLIVVAETEKMGQVQSEAATVDQQGHWGSSAVPSASPSFSSMDSLIAEAAAYGNDGNEFGYLKGVELCILQSLDAKAQKALECPCIADLRSGPCGHQFAEAFVCYLKSTVEEKGSDCVHPFVVLQKCIKANPHAFSKDVLKEDEVKKEEKRHRITKSSPQNGPGNRQVQNPSFRGKI</sequence>
<dbReference type="FunFam" id="1.10.287.2900:FF:000003">
    <property type="entry name" value="mitochondrial intermembrane space import and assembly protein 40"/>
    <property type="match status" value="1"/>
</dbReference>
<keyword evidence="4" id="KW-0653">Protein transport</keyword>
<evidence type="ECO:0000256" key="7">
    <source>
        <dbReference type="ARBA" id="ARBA00023128"/>
    </source>
</evidence>
<keyword evidence="8" id="KW-0576">Peroxisome</keyword>
<keyword evidence="3" id="KW-0813">Transport</keyword>
<gene>
    <name evidence="13" type="ORF">Prudu_868S000200</name>
</gene>
<reference evidence="13" key="1">
    <citation type="journal article" date="2019" name="Science">
        <title>Mutation of a bHLH transcription factor allowed almond domestication.</title>
        <authorList>
            <person name="Sanchez-Perez R."/>
            <person name="Pavan S."/>
            <person name="Mazzeo R."/>
            <person name="Moldovan C."/>
            <person name="Aiese Cigliano R."/>
            <person name="Del Cueto J."/>
            <person name="Ricciardi F."/>
            <person name="Lotti C."/>
            <person name="Ricciardi L."/>
            <person name="Dicenta F."/>
            <person name="Lopez-Marques R.L."/>
            <person name="Lindberg Moller B."/>
        </authorList>
    </citation>
    <scope>NUCLEOTIDE SEQUENCE</scope>
</reference>
<evidence type="ECO:0000256" key="11">
    <source>
        <dbReference type="ARBA" id="ARBA00067557"/>
    </source>
</evidence>
<feature type="compositionally biased region" description="Polar residues" evidence="12">
    <location>
        <begin position="159"/>
        <end position="180"/>
    </location>
</feature>
<keyword evidence="9" id="KW-1015">Disulfide bond</keyword>